<feature type="coiled-coil region" evidence="15">
    <location>
        <begin position="518"/>
        <end position="545"/>
    </location>
</feature>
<dbReference type="SMART" id="SM00448">
    <property type="entry name" value="REC"/>
    <property type="match status" value="1"/>
</dbReference>
<proteinExistence type="predicted"/>
<evidence type="ECO:0000256" key="10">
    <source>
        <dbReference type="ARBA" id="ARBA00022840"/>
    </source>
</evidence>
<dbReference type="STRING" id="161398.PP2015_349"/>
<dbReference type="PROSITE" id="PS50109">
    <property type="entry name" value="HIS_KIN"/>
    <property type="match status" value="1"/>
</dbReference>
<evidence type="ECO:0000256" key="16">
    <source>
        <dbReference type="SAM" id="Phobius"/>
    </source>
</evidence>
<dbReference type="SUPFAM" id="SSF55874">
    <property type="entry name" value="ATPase domain of HSP90 chaperone/DNA topoisomerase II/histidine kinase"/>
    <property type="match status" value="1"/>
</dbReference>
<reference evidence="20 21" key="1">
    <citation type="submission" date="2015-11" db="EMBL/GenBank/DDBJ databases">
        <authorList>
            <person name="Zhang Y."/>
            <person name="Guo Z."/>
        </authorList>
    </citation>
    <scope>NUCLEOTIDE SEQUENCE [LARGE SCALE GENOMIC DNA]</scope>
    <source>
        <strain evidence="20 21">KCTC 12086</strain>
    </source>
</reference>
<dbReference type="InterPro" id="IPR006189">
    <property type="entry name" value="CHASE_dom"/>
</dbReference>
<dbReference type="RefSeq" id="WP_058028650.1">
    <property type="nucleotide sequence ID" value="NZ_CP013187.1"/>
</dbReference>
<feature type="transmembrane region" description="Helical" evidence="16">
    <location>
        <begin position="99"/>
        <end position="119"/>
    </location>
</feature>
<keyword evidence="5 14" id="KW-0597">Phosphoprotein</keyword>
<dbReference type="Pfam" id="PF00512">
    <property type="entry name" value="HisKA"/>
    <property type="match status" value="1"/>
</dbReference>
<keyword evidence="13 16" id="KW-0472">Membrane</keyword>
<dbReference type="SUPFAM" id="SSF47384">
    <property type="entry name" value="Homodimeric domain of signal transducing histidine kinase"/>
    <property type="match status" value="1"/>
</dbReference>
<dbReference type="Pfam" id="PF00072">
    <property type="entry name" value="Response_reg"/>
    <property type="match status" value="1"/>
</dbReference>
<organism evidence="20 21">
    <name type="scientific">Pseudoalteromonas phenolica</name>
    <dbReference type="NCBI Taxonomy" id="161398"/>
    <lineage>
        <taxon>Bacteria</taxon>
        <taxon>Pseudomonadati</taxon>
        <taxon>Pseudomonadota</taxon>
        <taxon>Gammaproteobacteria</taxon>
        <taxon>Alteromonadales</taxon>
        <taxon>Pseudoalteromonadaceae</taxon>
        <taxon>Pseudoalteromonas</taxon>
    </lineage>
</organism>
<evidence type="ECO:0000313" key="21">
    <source>
        <dbReference type="Proteomes" id="UP000061457"/>
    </source>
</evidence>
<dbReference type="InterPro" id="IPR005467">
    <property type="entry name" value="His_kinase_dom"/>
</dbReference>
<dbReference type="InterPro" id="IPR001789">
    <property type="entry name" value="Sig_transdc_resp-reg_receiver"/>
</dbReference>
<dbReference type="EMBL" id="CP013187">
    <property type="protein sequence ID" value="ALO40875.1"/>
    <property type="molecule type" value="Genomic_DNA"/>
</dbReference>
<dbReference type="SMART" id="SM01079">
    <property type="entry name" value="CHASE"/>
    <property type="match status" value="1"/>
</dbReference>
<dbReference type="Proteomes" id="UP000061457">
    <property type="component" value="Chromosome I"/>
</dbReference>
<keyword evidence="7 16" id="KW-0812">Transmembrane</keyword>
<dbReference type="FunFam" id="1.10.287.130:FF:000002">
    <property type="entry name" value="Two-component osmosensing histidine kinase"/>
    <property type="match status" value="1"/>
</dbReference>
<evidence type="ECO:0000256" key="15">
    <source>
        <dbReference type="SAM" id="Coils"/>
    </source>
</evidence>
<evidence type="ECO:0000256" key="4">
    <source>
        <dbReference type="ARBA" id="ARBA00022475"/>
    </source>
</evidence>
<evidence type="ECO:0000259" key="17">
    <source>
        <dbReference type="PROSITE" id="PS50109"/>
    </source>
</evidence>
<dbReference type="PANTHER" id="PTHR43047:SF72">
    <property type="entry name" value="OSMOSENSING HISTIDINE PROTEIN KINASE SLN1"/>
    <property type="match status" value="1"/>
</dbReference>
<dbReference type="PROSITE" id="PS50839">
    <property type="entry name" value="CHASE"/>
    <property type="match status" value="1"/>
</dbReference>
<dbReference type="Pfam" id="PF03924">
    <property type="entry name" value="CHASE"/>
    <property type="match status" value="1"/>
</dbReference>
<evidence type="ECO:0000256" key="3">
    <source>
        <dbReference type="ARBA" id="ARBA00012438"/>
    </source>
</evidence>
<name>A0A0S2JXS4_9GAMM</name>
<evidence type="ECO:0000256" key="9">
    <source>
        <dbReference type="ARBA" id="ARBA00022777"/>
    </source>
</evidence>
<dbReference type="Gene3D" id="3.30.565.10">
    <property type="entry name" value="Histidine kinase-like ATPase, C-terminal domain"/>
    <property type="match status" value="1"/>
</dbReference>
<evidence type="ECO:0000256" key="5">
    <source>
        <dbReference type="ARBA" id="ARBA00022553"/>
    </source>
</evidence>
<dbReference type="FunFam" id="3.30.565.10:FF:000078">
    <property type="entry name" value="Two-component sensor histidine kinase"/>
    <property type="match status" value="1"/>
</dbReference>
<feature type="domain" description="Response regulatory" evidence="18">
    <location>
        <begin position="792"/>
        <end position="906"/>
    </location>
</feature>
<dbReference type="PROSITE" id="PS51257">
    <property type="entry name" value="PROKAR_LIPOPROTEIN"/>
    <property type="match status" value="1"/>
</dbReference>
<dbReference type="InterPro" id="IPR007895">
    <property type="entry name" value="MASE1"/>
</dbReference>
<feature type="transmembrane region" description="Helical" evidence="16">
    <location>
        <begin position="131"/>
        <end position="155"/>
    </location>
</feature>
<evidence type="ECO:0000313" key="20">
    <source>
        <dbReference type="EMBL" id="ALO40875.1"/>
    </source>
</evidence>
<keyword evidence="9" id="KW-0418">Kinase</keyword>
<dbReference type="InterPro" id="IPR004358">
    <property type="entry name" value="Sig_transdc_His_kin-like_C"/>
</dbReference>
<evidence type="ECO:0000256" key="12">
    <source>
        <dbReference type="ARBA" id="ARBA00023012"/>
    </source>
</evidence>
<protein>
    <recommendedName>
        <fullName evidence="3">histidine kinase</fullName>
        <ecNumber evidence="3">2.7.13.3</ecNumber>
    </recommendedName>
</protein>
<dbReference type="InterPro" id="IPR003594">
    <property type="entry name" value="HATPase_dom"/>
</dbReference>
<comment type="catalytic activity">
    <reaction evidence="1">
        <text>ATP + protein L-histidine = ADP + protein N-phospho-L-histidine.</text>
        <dbReference type="EC" id="2.7.13.3"/>
    </reaction>
</comment>
<feature type="modified residue" description="4-aspartylphosphate" evidence="14">
    <location>
        <position position="841"/>
    </location>
</feature>
<dbReference type="InterPro" id="IPR003661">
    <property type="entry name" value="HisK_dim/P_dom"/>
</dbReference>
<comment type="subcellular location">
    <subcellularLocation>
        <location evidence="2">Cell membrane</location>
        <topology evidence="2">Multi-pass membrane protein</topology>
    </subcellularLocation>
</comment>
<dbReference type="SMART" id="SM00388">
    <property type="entry name" value="HisKA"/>
    <property type="match status" value="1"/>
</dbReference>
<dbReference type="CDD" id="cd17546">
    <property type="entry name" value="REC_hyHK_CKI1_RcsC-like"/>
    <property type="match status" value="1"/>
</dbReference>
<keyword evidence="15" id="KW-0175">Coiled coil</keyword>
<keyword evidence="12" id="KW-0902">Two-component regulatory system</keyword>
<feature type="transmembrane region" description="Helical" evidence="16">
    <location>
        <begin position="20"/>
        <end position="40"/>
    </location>
</feature>
<dbReference type="Pfam" id="PF02518">
    <property type="entry name" value="HATPase_c"/>
    <property type="match status" value="1"/>
</dbReference>
<sequence length="913" mass="101556">MVMLKAKGIQDAPFAIKSGYFLGIAFSCFLLGLFGTLFNIEPGFASAIWPAAGWSVACLLAFGRFSLLPLFVGTLLVNLYNSGFFGTSFELSHVLWNTLRSAGAVLQCVFAYSLIKHFCRFPLNFQNAETLIKVLFLAGPIASIVSSSLGAWSLLQQGFIHSGSLMFVWFTWWVGDTVGVLFFLPLCTFLFKSERYTEVSHKSWILASAILLFITVCWTFNYSRSVYYDNHYIRFANITEQKLVSMQLLKNSIENDLKALGVLMQTGHAMTIDEFEHYSHFLSDDFELYRALGWVSFVPSENISSWQQSLAEAGIAEAQIKQAPGSKEIEDILLPISLIAPYKANAPAVGLDVMSHPIAGAAAEKAIKQKVPIATAPLVLAQQTNKATGNVVYLPVFDKNDPDKLLGLSEVVLEIDVIVKRILSSSRYKNSFSYTLSDLSKQDTWYSYTPEISHQSHELHFNSEYQIDWFGRSWKLSFESTEAFENNNKDWLSWLTLTIGLVIAALGMSFTMILAGFNEQLRVRVDKQTAQLEELVVELKQADKVKSEFLANMSHEIRTPMNGILGTLQLLLKTALSEKHHELVASALSSSRSLLAILNDILDFSKLEAGKVTIECTPLSIKTLIDQVLKNQSRAAKAKNLELTCELAPELCLFREGDSTRIKQVLENIISNAIKFTSEGEVKVMISEHGDEQVVITVTDTGIGLSEEQITRLFNRFEQADASTTRKYGGTGLGLSISKQLVDLMGGEISVSSQLHKGSSFEVILPLTKISSEQVNEREEVHTDVPDLREYKILVAEDNQVNRLVINAMLAPTQASVDFAENGLQATQMATSQHYDLVLMDIQMPEMDGVQACQIIKEQLPRLPIIALTANVMAQDVNTYLSSGFTAHLGKPIEIDGLMNLLKHLLESYTNRQ</sequence>
<dbReference type="Pfam" id="PF05231">
    <property type="entry name" value="MASE1"/>
    <property type="match status" value="1"/>
</dbReference>
<dbReference type="CDD" id="cd16922">
    <property type="entry name" value="HATPase_EvgS-ArcB-TorS-like"/>
    <property type="match status" value="1"/>
</dbReference>
<accession>A0A0S2JXS4</accession>
<feature type="transmembrane region" description="Helical" evidence="16">
    <location>
        <begin position="203"/>
        <end position="222"/>
    </location>
</feature>
<evidence type="ECO:0000259" key="18">
    <source>
        <dbReference type="PROSITE" id="PS50110"/>
    </source>
</evidence>
<gene>
    <name evidence="20" type="ORF">PP2015_349</name>
</gene>
<feature type="transmembrane region" description="Helical" evidence="16">
    <location>
        <begin position="52"/>
        <end position="79"/>
    </location>
</feature>
<feature type="transmembrane region" description="Helical" evidence="16">
    <location>
        <begin position="491"/>
        <end position="517"/>
    </location>
</feature>
<evidence type="ECO:0000256" key="13">
    <source>
        <dbReference type="ARBA" id="ARBA00023136"/>
    </source>
</evidence>
<keyword evidence="8" id="KW-0547">Nucleotide-binding</keyword>
<dbReference type="Gene3D" id="3.30.450.350">
    <property type="entry name" value="CHASE domain"/>
    <property type="match status" value="1"/>
</dbReference>
<dbReference type="InterPro" id="IPR042240">
    <property type="entry name" value="CHASE_sf"/>
</dbReference>
<evidence type="ECO:0000256" key="1">
    <source>
        <dbReference type="ARBA" id="ARBA00000085"/>
    </source>
</evidence>
<keyword evidence="10" id="KW-0067">ATP-binding</keyword>
<dbReference type="InterPro" id="IPR011006">
    <property type="entry name" value="CheY-like_superfamily"/>
</dbReference>
<dbReference type="SMART" id="SM00387">
    <property type="entry name" value="HATPase_c"/>
    <property type="match status" value="1"/>
</dbReference>
<evidence type="ECO:0000256" key="14">
    <source>
        <dbReference type="PROSITE-ProRule" id="PRU00169"/>
    </source>
</evidence>
<dbReference type="AlphaFoldDB" id="A0A0S2JXS4"/>
<dbReference type="GO" id="GO:0000155">
    <property type="term" value="F:phosphorelay sensor kinase activity"/>
    <property type="evidence" value="ECO:0007669"/>
    <property type="project" value="InterPro"/>
</dbReference>
<dbReference type="PROSITE" id="PS50110">
    <property type="entry name" value="RESPONSE_REGULATORY"/>
    <property type="match status" value="1"/>
</dbReference>
<dbReference type="PANTHER" id="PTHR43047">
    <property type="entry name" value="TWO-COMPONENT HISTIDINE PROTEIN KINASE"/>
    <property type="match status" value="1"/>
</dbReference>
<feature type="transmembrane region" description="Helical" evidence="16">
    <location>
        <begin position="167"/>
        <end position="191"/>
    </location>
</feature>
<feature type="domain" description="Histidine kinase" evidence="17">
    <location>
        <begin position="552"/>
        <end position="769"/>
    </location>
</feature>
<evidence type="ECO:0000256" key="8">
    <source>
        <dbReference type="ARBA" id="ARBA00022741"/>
    </source>
</evidence>
<feature type="domain" description="CHASE" evidence="19">
    <location>
        <begin position="335"/>
        <end position="477"/>
    </location>
</feature>
<dbReference type="InterPro" id="IPR036890">
    <property type="entry name" value="HATPase_C_sf"/>
</dbReference>
<dbReference type="OrthoDB" id="9810730at2"/>
<dbReference type="GO" id="GO:0005886">
    <property type="term" value="C:plasma membrane"/>
    <property type="evidence" value="ECO:0007669"/>
    <property type="project" value="UniProtKB-SubCell"/>
</dbReference>
<evidence type="ECO:0000256" key="6">
    <source>
        <dbReference type="ARBA" id="ARBA00022679"/>
    </source>
</evidence>
<dbReference type="EC" id="2.7.13.3" evidence="3"/>
<dbReference type="Gene3D" id="3.40.50.2300">
    <property type="match status" value="1"/>
</dbReference>
<dbReference type="GO" id="GO:0005524">
    <property type="term" value="F:ATP binding"/>
    <property type="evidence" value="ECO:0007669"/>
    <property type="project" value="UniProtKB-KW"/>
</dbReference>
<dbReference type="SUPFAM" id="SSF52172">
    <property type="entry name" value="CheY-like"/>
    <property type="match status" value="1"/>
</dbReference>
<keyword evidence="21" id="KW-1185">Reference proteome</keyword>
<dbReference type="GO" id="GO:0009927">
    <property type="term" value="F:histidine phosphotransfer kinase activity"/>
    <property type="evidence" value="ECO:0007669"/>
    <property type="project" value="TreeGrafter"/>
</dbReference>
<dbReference type="PATRIC" id="fig|161398.10.peg.358"/>
<dbReference type="KEGG" id="pphe:PP2015_349"/>
<dbReference type="Gene3D" id="1.10.287.130">
    <property type="match status" value="1"/>
</dbReference>
<evidence type="ECO:0000256" key="11">
    <source>
        <dbReference type="ARBA" id="ARBA00022989"/>
    </source>
</evidence>
<evidence type="ECO:0000256" key="2">
    <source>
        <dbReference type="ARBA" id="ARBA00004651"/>
    </source>
</evidence>
<dbReference type="InterPro" id="IPR036097">
    <property type="entry name" value="HisK_dim/P_sf"/>
</dbReference>
<dbReference type="PRINTS" id="PR00344">
    <property type="entry name" value="BCTRLSENSOR"/>
</dbReference>
<keyword evidence="4" id="KW-1003">Cell membrane</keyword>
<evidence type="ECO:0000259" key="19">
    <source>
        <dbReference type="PROSITE" id="PS50839"/>
    </source>
</evidence>
<keyword evidence="11 16" id="KW-1133">Transmembrane helix</keyword>
<dbReference type="CDD" id="cd00082">
    <property type="entry name" value="HisKA"/>
    <property type="match status" value="1"/>
</dbReference>
<evidence type="ECO:0000256" key="7">
    <source>
        <dbReference type="ARBA" id="ARBA00022692"/>
    </source>
</evidence>
<keyword evidence="6" id="KW-0808">Transferase</keyword>